<dbReference type="HOGENOM" id="CLU_604152_0_0_1"/>
<reference evidence="2" key="2">
    <citation type="submission" date="2015-07" db="EMBL/GenBank/DDBJ databases">
        <title>Contrasting host-pathogen interactions and genome evolution in two generalist and specialist microsporidian pathogens of mosquitoes.</title>
        <authorList>
            <consortium name="The Broad Institute Genomics Platform"/>
            <consortium name="The Broad Institute Genome Sequencing Center for Infectious Disease"/>
            <person name="Cuomo C.A."/>
            <person name="Sanscrainte N.D."/>
            <person name="Goldberg J.M."/>
            <person name="Heiman D."/>
            <person name="Young S."/>
            <person name="Zeng Q."/>
            <person name="Becnel J.J."/>
            <person name="Birren B.W."/>
        </authorList>
    </citation>
    <scope>NUCLEOTIDE SEQUENCE [LARGE SCALE GENOMIC DNA]</scope>
    <source>
        <strain evidence="2">USNM 41457</strain>
    </source>
</reference>
<proteinExistence type="predicted"/>
<keyword evidence="2" id="KW-1185">Reference proteome</keyword>
<protein>
    <submittedName>
        <fullName evidence="1">Uncharacterized protein</fullName>
    </submittedName>
</protein>
<dbReference type="Proteomes" id="UP000003163">
    <property type="component" value="Unassembled WGS sequence"/>
</dbReference>
<sequence>MMKLVNILALLGGSFFILFLSILSMTIDFKKSSLQTESTKQTNLDEINISEYKNYSIEISKYPEYFEFMNCNVFGKNDSNAISQFLLSDVKDYLSWIFGGHGDIVFLNYTRSNKILNYLKSNSCKPIKLFCKEEFEMINIDYHDKLWEYRNRINPDDVVCERYECFSTIVKPLIPLEVLKTCFSGNKSYYNDYLEEEKIRMWNNTVTDMKELGYKIKMYDFNFKKEVKKQLKILAKNQPSKINVSLALQWRGVIQNVQDFFQDWANFLKKPKDTQNDDFEETKNILHDLLETGKYRWKNYKAQYIYKKLIDHYFIYCMTMSYDIQKSQSSKNTVKLCCDKTSETLSLTKLKDLITQQNLTVTKHDFEHCKPSIPEYASKVCIDSYYKTNNQEDEKIDTSRITNYIGFVGPQKREHYWTSEYEAIKTISSPDETIGNFFLCNNNH</sequence>
<dbReference type="EMBL" id="AFBI03000018">
    <property type="protein sequence ID" value="EJW04437.1"/>
    <property type="molecule type" value="Genomic_DNA"/>
</dbReference>
<dbReference type="AlphaFoldDB" id="J9DSZ4"/>
<organism evidence="1 2">
    <name type="scientific">Edhazardia aedis (strain USNM 41457)</name>
    <name type="common">Microsporidian parasite</name>
    <dbReference type="NCBI Taxonomy" id="1003232"/>
    <lineage>
        <taxon>Eukaryota</taxon>
        <taxon>Fungi</taxon>
        <taxon>Fungi incertae sedis</taxon>
        <taxon>Microsporidia</taxon>
        <taxon>Edhazardia</taxon>
    </lineage>
</organism>
<comment type="caution">
    <text evidence="1">The sequence shown here is derived from an EMBL/GenBank/DDBJ whole genome shotgun (WGS) entry which is preliminary data.</text>
</comment>
<reference evidence="1 2" key="1">
    <citation type="submission" date="2011-08" db="EMBL/GenBank/DDBJ databases">
        <authorList>
            <person name="Liu Z.J."/>
            <person name="Shi F.L."/>
            <person name="Lu J.Q."/>
            <person name="Li M."/>
            <person name="Wang Z.L."/>
        </authorList>
    </citation>
    <scope>NUCLEOTIDE SEQUENCE [LARGE SCALE GENOMIC DNA]</scope>
    <source>
        <strain evidence="1 2">USNM 41457</strain>
    </source>
</reference>
<gene>
    <name evidence="1" type="ORF">EDEG_01307</name>
</gene>
<accession>J9DSZ4</accession>
<dbReference type="InParanoid" id="J9DSZ4"/>
<evidence type="ECO:0000313" key="2">
    <source>
        <dbReference type="Proteomes" id="UP000003163"/>
    </source>
</evidence>
<name>J9DSZ4_EDHAE</name>
<dbReference type="VEuPathDB" id="MicrosporidiaDB:EDEG_01307"/>
<evidence type="ECO:0000313" key="1">
    <source>
        <dbReference type="EMBL" id="EJW04437.1"/>
    </source>
</evidence>